<comment type="caution">
    <text evidence="4">The sequence shown here is derived from an EMBL/GenBank/DDBJ whole genome shotgun (WGS) entry which is preliminary data.</text>
</comment>
<evidence type="ECO:0000259" key="3">
    <source>
        <dbReference type="Pfam" id="PF00582"/>
    </source>
</evidence>
<dbReference type="Gene3D" id="3.40.50.620">
    <property type="entry name" value="HUPs"/>
    <property type="match status" value="1"/>
</dbReference>
<organism evidence="4 5">
    <name type="scientific">Vibrio gallaecicus</name>
    <dbReference type="NCBI Taxonomy" id="552386"/>
    <lineage>
        <taxon>Bacteria</taxon>
        <taxon>Pseudomonadati</taxon>
        <taxon>Pseudomonadota</taxon>
        <taxon>Gammaproteobacteria</taxon>
        <taxon>Vibrionales</taxon>
        <taxon>Vibrionaceae</taxon>
        <taxon>Vibrio</taxon>
    </lineage>
</organism>
<keyword evidence="5" id="KW-1185">Reference proteome</keyword>
<dbReference type="InterPro" id="IPR006016">
    <property type="entry name" value="UspA"/>
</dbReference>
<feature type="domain" description="UspA" evidence="3">
    <location>
        <begin position="3"/>
        <end position="138"/>
    </location>
</feature>
<dbReference type="RefSeq" id="WP_372265048.1">
    <property type="nucleotide sequence ID" value="NZ_JBFRUW010000006.1"/>
</dbReference>
<proteinExistence type="inferred from homology"/>
<dbReference type="InterPro" id="IPR006015">
    <property type="entry name" value="Universal_stress_UspA"/>
</dbReference>
<evidence type="ECO:0000313" key="5">
    <source>
        <dbReference type="Proteomes" id="UP001570417"/>
    </source>
</evidence>
<comment type="similarity">
    <text evidence="1 2">Belongs to the universal stress protein A family.</text>
</comment>
<evidence type="ECO:0000313" key="4">
    <source>
        <dbReference type="EMBL" id="MFA0567504.1"/>
    </source>
</evidence>
<accession>A0ABV4N7Y5</accession>
<dbReference type="SUPFAM" id="SSF52402">
    <property type="entry name" value="Adenine nucleotide alpha hydrolases-like"/>
    <property type="match status" value="1"/>
</dbReference>
<keyword evidence="2" id="KW-0963">Cytoplasm</keyword>
<dbReference type="Pfam" id="PF00582">
    <property type="entry name" value="Usp"/>
    <property type="match status" value="1"/>
</dbReference>
<protein>
    <recommendedName>
        <fullName evidence="2">Universal stress protein</fullName>
    </recommendedName>
</protein>
<dbReference type="PIRSF" id="PIRSF006276">
    <property type="entry name" value="UspA"/>
    <property type="match status" value="1"/>
</dbReference>
<reference evidence="4 5" key="1">
    <citation type="journal article" date="2024" name="ISME J.">
        <title>Tailless and filamentous prophages are predominant in marine Vibrio.</title>
        <authorList>
            <person name="Steensen K."/>
            <person name="Seneca J."/>
            <person name="Bartlau N."/>
            <person name="Yu X.A."/>
            <person name="Hussain F.A."/>
            <person name="Polz M.F."/>
        </authorList>
    </citation>
    <scope>NUCLEOTIDE SEQUENCE [LARGE SCALE GENOMIC DNA]</scope>
    <source>
        <strain evidence="4 5">10N.222.51.A1</strain>
    </source>
</reference>
<comment type="subcellular location">
    <subcellularLocation>
        <location evidence="2">Cytoplasm</location>
    </subcellularLocation>
</comment>
<dbReference type="InterPro" id="IPR014729">
    <property type="entry name" value="Rossmann-like_a/b/a_fold"/>
</dbReference>
<evidence type="ECO:0000256" key="1">
    <source>
        <dbReference type="ARBA" id="ARBA00008791"/>
    </source>
</evidence>
<gene>
    <name evidence="4" type="ORF">AB4566_04370</name>
</gene>
<name>A0ABV4N7Y5_9VIBR</name>
<evidence type="ECO:0000256" key="2">
    <source>
        <dbReference type="PIRNR" id="PIRNR006276"/>
    </source>
</evidence>
<dbReference type="Proteomes" id="UP001570417">
    <property type="component" value="Unassembled WGS sequence"/>
</dbReference>
<dbReference type="EMBL" id="JBFRUW010000006">
    <property type="protein sequence ID" value="MFA0567504.1"/>
    <property type="molecule type" value="Genomic_DNA"/>
</dbReference>
<sequence>MEYRHILVALELSEESHVLIERAKFLAELLDARVSFIHIDGSHGEIYPDLINLQTTEGLAPLNTHSIKQLRDFEAAIDYPVSNILVGTGDLADKLAETIMDNNFDLLICGHHHDFWSRIISYSKHLINKSPIDILVIPIES</sequence>